<dbReference type="Proteomes" id="UP001165079">
    <property type="component" value="Unassembled WGS sequence"/>
</dbReference>
<organism evidence="2 3">
    <name type="scientific">Actinorhabdospora filicis</name>
    <dbReference type="NCBI Taxonomy" id="1785913"/>
    <lineage>
        <taxon>Bacteria</taxon>
        <taxon>Bacillati</taxon>
        <taxon>Actinomycetota</taxon>
        <taxon>Actinomycetes</taxon>
        <taxon>Micromonosporales</taxon>
        <taxon>Micromonosporaceae</taxon>
        <taxon>Actinorhabdospora</taxon>
    </lineage>
</organism>
<name>A0A9W6SJX7_9ACTN</name>
<comment type="caution">
    <text evidence="2">The sequence shown here is derived from an EMBL/GenBank/DDBJ whole genome shotgun (WGS) entry which is preliminary data.</text>
</comment>
<accession>A0A9W6SJX7</accession>
<dbReference type="AlphaFoldDB" id="A0A9W6SJX7"/>
<dbReference type="InterPro" id="IPR036388">
    <property type="entry name" value="WH-like_DNA-bd_sf"/>
</dbReference>
<evidence type="ECO:0000259" key="1">
    <source>
        <dbReference type="SMART" id="SM00418"/>
    </source>
</evidence>
<dbReference type="SUPFAM" id="SSF46785">
    <property type="entry name" value="Winged helix' DNA-binding domain"/>
    <property type="match status" value="1"/>
</dbReference>
<reference evidence="2" key="1">
    <citation type="submission" date="2023-03" db="EMBL/GenBank/DDBJ databases">
        <title>Actinorhabdospora filicis NBRC 111898.</title>
        <authorList>
            <person name="Ichikawa N."/>
            <person name="Sato H."/>
            <person name="Tonouchi N."/>
        </authorList>
    </citation>
    <scope>NUCLEOTIDE SEQUENCE</scope>
    <source>
        <strain evidence="2">NBRC 111898</strain>
    </source>
</reference>
<dbReference type="EMBL" id="BSTX01000002">
    <property type="protein sequence ID" value="GLZ78404.1"/>
    <property type="molecule type" value="Genomic_DNA"/>
</dbReference>
<evidence type="ECO:0000313" key="2">
    <source>
        <dbReference type="EMBL" id="GLZ78404.1"/>
    </source>
</evidence>
<dbReference type="CDD" id="cd00090">
    <property type="entry name" value="HTH_ARSR"/>
    <property type="match status" value="1"/>
</dbReference>
<protein>
    <submittedName>
        <fullName evidence="2">Transcriptional regulator</fullName>
    </submittedName>
</protein>
<keyword evidence="3" id="KW-1185">Reference proteome</keyword>
<dbReference type="InterPro" id="IPR011991">
    <property type="entry name" value="ArsR-like_HTH"/>
</dbReference>
<sequence length="194" mass="21366">MTDATHPEPAPEIRLDARAIRGVAHPLRVRILDLLRRGGPATATMLAERLGQSSGATSYHLRQLAAHGFVVEDPERGTARERWWRAAHRSTHLVSTDDVDLADAELYMRAVAERDALRTQAAIGELAAMSPEWRSAFSIRSHALMLTVDEALELGRELAAVFARYRRDDEGEAPEGARQVSAAMQILPQTGGRL</sequence>
<dbReference type="SMART" id="SM00418">
    <property type="entry name" value="HTH_ARSR"/>
    <property type="match status" value="1"/>
</dbReference>
<proteinExistence type="predicted"/>
<dbReference type="RefSeq" id="WP_285663560.1">
    <property type="nucleotide sequence ID" value="NZ_BSTX01000002.1"/>
</dbReference>
<dbReference type="GO" id="GO:0003700">
    <property type="term" value="F:DNA-binding transcription factor activity"/>
    <property type="evidence" value="ECO:0007669"/>
    <property type="project" value="InterPro"/>
</dbReference>
<dbReference type="Gene3D" id="1.10.10.10">
    <property type="entry name" value="Winged helix-like DNA-binding domain superfamily/Winged helix DNA-binding domain"/>
    <property type="match status" value="1"/>
</dbReference>
<dbReference type="InterPro" id="IPR001845">
    <property type="entry name" value="HTH_ArsR_DNA-bd_dom"/>
</dbReference>
<evidence type="ECO:0000313" key="3">
    <source>
        <dbReference type="Proteomes" id="UP001165079"/>
    </source>
</evidence>
<feature type="domain" description="HTH arsR-type" evidence="1">
    <location>
        <begin position="18"/>
        <end position="98"/>
    </location>
</feature>
<dbReference type="Pfam" id="PF12840">
    <property type="entry name" value="HTH_20"/>
    <property type="match status" value="1"/>
</dbReference>
<dbReference type="InterPro" id="IPR036390">
    <property type="entry name" value="WH_DNA-bd_sf"/>
</dbReference>
<gene>
    <name evidence="2" type="ORF">Afil01_32110</name>
</gene>